<dbReference type="FunFam" id="3.30.390.80:FF:000001">
    <property type="entry name" value="DNA repair protein RAD52 homolog"/>
    <property type="match status" value="1"/>
</dbReference>
<evidence type="ECO:0000256" key="2">
    <source>
        <dbReference type="ARBA" id="ARBA00022763"/>
    </source>
</evidence>
<evidence type="ECO:0000256" key="7">
    <source>
        <dbReference type="SAM" id="MobiDB-lite"/>
    </source>
</evidence>
<dbReference type="InterPro" id="IPR007232">
    <property type="entry name" value="Rad52_Rad59_Rad22"/>
</dbReference>
<comment type="function">
    <text evidence="5">Involved in DNA double-strand break (DSB) repair and recombination. Promotes the annealing of complementary single-stranded DNA and by stimulation of the RAD51 recombinase.</text>
</comment>
<dbReference type="SUPFAM" id="SSF54768">
    <property type="entry name" value="dsRNA-binding domain-like"/>
    <property type="match status" value="1"/>
</dbReference>
<sequence length="344" mass="38351">MSDRKRDAVARELDTLLGPEFVSFISGHAYIEGHRVVALANAVFGFDGWSSQIREMTVDYSEEVNSRYSVGISCTMRVTLTKGVFHEDVGYGNGVNMPSRYLAYDKARKEAATDALKRTLRLFGETMGNCLYNKDYVEVVRRIRANKPTFDPSDMRRTLKRIKSSAVVNDFDKSLNVPKKQDKGPHLPAVSEPGVPRKSVQAQARQTALHNEPHTLQSEQAPQVPQLLENSEVKLPVRLEKHDGQPQASTNAQIEVPVLDSEDDREELHVMSVTQGEEQEVPQLSPVDAVFVTADLAALVDNPDVPMPIPAEAIFNPLKPNEINSSNSKVPQDRSMPIRKSQHK</sequence>
<reference evidence="8 9" key="1">
    <citation type="journal article" date="2023" name="Elife">
        <title>Identification of key yeast species and microbe-microbe interactions impacting larval growth of Drosophila in the wild.</title>
        <authorList>
            <person name="Mure A."/>
            <person name="Sugiura Y."/>
            <person name="Maeda R."/>
            <person name="Honda K."/>
            <person name="Sakurai N."/>
            <person name="Takahashi Y."/>
            <person name="Watada M."/>
            <person name="Katoh T."/>
            <person name="Gotoh A."/>
            <person name="Gotoh Y."/>
            <person name="Taniguchi I."/>
            <person name="Nakamura K."/>
            <person name="Hayashi T."/>
            <person name="Katayama T."/>
            <person name="Uemura T."/>
            <person name="Hattori Y."/>
        </authorList>
    </citation>
    <scope>NUCLEOTIDE SEQUENCE [LARGE SCALE GENOMIC DNA]</scope>
    <source>
        <strain evidence="8 9">SB-73</strain>
    </source>
</reference>
<dbReference type="Gene3D" id="3.30.390.80">
    <property type="entry name" value="DNA repair protein Rad52/59/22"/>
    <property type="match status" value="1"/>
</dbReference>
<dbReference type="GO" id="GO:0003697">
    <property type="term" value="F:single-stranded DNA binding"/>
    <property type="evidence" value="ECO:0007669"/>
    <property type="project" value="UniProtKB-ARBA"/>
</dbReference>
<organism evidence="8 9">
    <name type="scientific">Starmerella bacillaris</name>
    <name type="common">Yeast</name>
    <name type="synonym">Candida zemplinina</name>
    <dbReference type="NCBI Taxonomy" id="1247836"/>
    <lineage>
        <taxon>Eukaryota</taxon>
        <taxon>Fungi</taxon>
        <taxon>Dikarya</taxon>
        <taxon>Ascomycota</taxon>
        <taxon>Saccharomycotina</taxon>
        <taxon>Dipodascomycetes</taxon>
        <taxon>Dipodascales</taxon>
        <taxon>Trichomonascaceae</taxon>
        <taxon>Starmerella</taxon>
    </lineage>
</organism>
<comment type="caution">
    <text evidence="8">The sequence shown here is derived from an EMBL/GenBank/DDBJ whole genome shotgun (WGS) entry which is preliminary data.</text>
</comment>
<dbReference type="EMBL" id="BTGC01000008">
    <property type="protein sequence ID" value="GMM53060.1"/>
    <property type="molecule type" value="Genomic_DNA"/>
</dbReference>
<dbReference type="GO" id="GO:0006312">
    <property type="term" value="P:mitotic recombination"/>
    <property type="evidence" value="ECO:0007669"/>
    <property type="project" value="TreeGrafter"/>
</dbReference>
<keyword evidence="4" id="KW-0234">DNA repair</keyword>
<comment type="similarity">
    <text evidence="1">Belongs to the RAD52 family.</text>
</comment>
<dbReference type="GO" id="GO:0045002">
    <property type="term" value="P:double-strand break repair via single-strand annealing"/>
    <property type="evidence" value="ECO:0007669"/>
    <property type="project" value="TreeGrafter"/>
</dbReference>
<dbReference type="InterPro" id="IPR041247">
    <property type="entry name" value="Rad52_fam"/>
</dbReference>
<dbReference type="GO" id="GO:0005634">
    <property type="term" value="C:nucleus"/>
    <property type="evidence" value="ECO:0007669"/>
    <property type="project" value="TreeGrafter"/>
</dbReference>
<gene>
    <name evidence="8" type="ORF">DASB73_040230</name>
</gene>
<dbReference type="PANTHER" id="PTHR12132:SF1">
    <property type="entry name" value="DNA REPAIR PROTEIN RAD52 HOMOLOG"/>
    <property type="match status" value="1"/>
</dbReference>
<evidence type="ECO:0000256" key="1">
    <source>
        <dbReference type="ARBA" id="ARBA00006638"/>
    </source>
</evidence>
<feature type="region of interest" description="Disordered" evidence="7">
    <location>
        <begin position="316"/>
        <end position="344"/>
    </location>
</feature>
<proteinExistence type="inferred from homology"/>
<dbReference type="PANTHER" id="PTHR12132">
    <property type="entry name" value="DNA REPAIR AND RECOMBINATION PROTEIN RAD52, RAD59"/>
    <property type="match status" value="1"/>
</dbReference>
<feature type="region of interest" description="Disordered" evidence="7">
    <location>
        <begin position="173"/>
        <end position="208"/>
    </location>
</feature>
<evidence type="ECO:0000313" key="9">
    <source>
        <dbReference type="Proteomes" id="UP001362899"/>
    </source>
</evidence>
<dbReference type="AlphaFoldDB" id="A0AAV5RNQ4"/>
<evidence type="ECO:0000256" key="3">
    <source>
        <dbReference type="ARBA" id="ARBA00023172"/>
    </source>
</evidence>
<evidence type="ECO:0000256" key="5">
    <source>
        <dbReference type="ARBA" id="ARBA00037138"/>
    </source>
</evidence>
<accession>A0AAV5RNQ4</accession>
<keyword evidence="3" id="KW-0233">DNA recombination</keyword>
<name>A0AAV5RNQ4_STABA</name>
<evidence type="ECO:0000256" key="4">
    <source>
        <dbReference type="ARBA" id="ARBA00023204"/>
    </source>
</evidence>
<dbReference type="GO" id="GO:0000724">
    <property type="term" value="P:double-strand break repair via homologous recombination"/>
    <property type="evidence" value="ECO:0007669"/>
    <property type="project" value="TreeGrafter"/>
</dbReference>
<evidence type="ECO:0000313" key="8">
    <source>
        <dbReference type="EMBL" id="GMM53060.1"/>
    </source>
</evidence>
<evidence type="ECO:0000256" key="6">
    <source>
        <dbReference type="ARBA" id="ARBA00041062"/>
    </source>
</evidence>
<keyword evidence="9" id="KW-1185">Reference proteome</keyword>
<protein>
    <recommendedName>
        <fullName evidence="6">DNA repair and recombination protein RAD52</fullName>
    </recommendedName>
</protein>
<keyword evidence="2" id="KW-0227">DNA damage</keyword>
<dbReference type="InterPro" id="IPR042525">
    <property type="entry name" value="Rad52_Rad59_Rad22_sf"/>
</dbReference>
<dbReference type="Proteomes" id="UP001362899">
    <property type="component" value="Unassembled WGS sequence"/>
</dbReference>
<dbReference type="Pfam" id="PF04098">
    <property type="entry name" value="Rad52_Rad22"/>
    <property type="match status" value="1"/>
</dbReference>